<keyword evidence="7" id="KW-1185">Reference proteome</keyword>
<gene>
    <name evidence="6" type="ORF">HCK00_02260</name>
</gene>
<sequence>MPARIFAAVMASEEGVLTSAELVETLRVSPAAVSGAIRYLTQVNLVSREREPGSRRERYRFNDDQWYISFTRRNEILLRWESTLRTGVEAVGPGTPAARRLDETLVFLEFLRKEISQIMERWHARNAERPAGPAMGAPAPGEPAGAAAGTAPAPTPRADAGTGPAARPRTAPEAGAAPDTSTGPRTGGAPDGVTRGRREGPAEG</sequence>
<keyword evidence="3" id="KW-0804">Transcription</keyword>
<keyword evidence="2" id="KW-0238">DNA-binding</keyword>
<dbReference type="Proteomes" id="UP000695264">
    <property type="component" value="Unassembled WGS sequence"/>
</dbReference>
<dbReference type="EMBL" id="JAATEN010000001">
    <property type="protein sequence ID" value="NJP99395.1"/>
    <property type="molecule type" value="Genomic_DNA"/>
</dbReference>
<dbReference type="PANTHER" id="PTHR38465:SF2">
    <property type="entry name" value="HTH-TYPE TRANSCRIPTIONAL REGULATOR MMPR5"/>
    <property type="match status" value="1"/>
</dbReference>
<dbReference type="PANTHER" id="PTHR38465">
    <property type="entry name" value="HTH-TYPE TRANSCRIPTIONAL REGULATOR MJ1563-RELATED"/>
    <property type="match status" value="1"/>
</dbReference>
<name>A0ABX1BSK9_9ACTN</name>
<proteinExistence type="predicted"/>
<feature type="compositionally biased region" description="Basic and acidic residues" evidence="4">
    <location>
        <begin position="194"/>
        <end position="204"/>
    </location>
</feature>
<accession>A0ABX1BSK9</accession>
<dbReference type="Pfam" id="PF12802">
    <property type="entry name" value="MarR_2"/>
    <property type="match status" value="1"/>
</dbReference>
<feature type="region of interest" description="Disordered" evidence="4">
    <location>
        <begin position="129"/>
        <end position="204"/>
    </location>
</feature>
<comment type="caution">
    <text evidence="6">The sequence shown here is derived from an EMBL/GenBank/DDBJ whole genome shotgun (WGS) entry which is preliminary data.</text>
</comment>
<dbReference type="SUPFAM" id="SSF46785">
    <property type="entry name" value="Winged helix' DNA-binding domain"/>
    <property type="match status" value="1"/>
</dbReference>
<keyword evidence="1" id="KW-0805">Transcription regulation</keyword>
<feature type="compositionally biased region" description="Low complexity" evidence="4">
    <location>
        <begin position="129"/>
        <end position="168"/>
    </location>
</feature>
<evidence type="ECO:0000256" key="2">
    <source>
        <dbReference type="ARBA" id="ARBA00023125"/>
    </source>
</evidence>
<evidence type="ECO:0000256" key="4">
    <source>
        <dbReference type="SAM" id="MobiDB-lite"/>
    </source>
</evidence>
<dbReference type="InterPro" id="IPR052362">
    <property type="entry name" value="HTH-GbsR_regulator"/>
</dbReference>
<dbReference type="InterPro" id="IPR036388">
    <property type="entry name" value="WH-like_DNA-bd_sf"/>
</dbReference>
<evidence type="ECO:0000313" key="7">
    <source>
        <dbReference type="Proteomes" id="UP000695264"/>
    </source>
</evidence>
<dbReference type="Gene3D" id="1.10.10.10">
    <property type="entry name" value="Winged helix-like DNA-binding domain superfamily/Winged helix DNA-binding domain"/>
    <property type="match status" value="1"/>
</dbReference>
<evidence type="ECO:0000256" key="1">
    <source>
        <dbReference type="ARBA" id="ARBA00023015"/>
    </source>
</evidence>
<reference evidence="6 7" key="1">
    <citation type="submission" date="2020-03" db="EMBL/GenBank/DDBJ databases">
        <title>WGS of actinomycetes isolated from Thailand.</title>
        <authorList>
            <person name="Thawai C."/>
        </authorList>
    </citation>
    <scope>NUCLEOTIDE SEQUENCE [LARGE SCALE GENOMIC DNA]</scope>
    <source>
        <strain evidence="6 7">PLAI 1-29</strain>
    </source>
</reference>
<feature type="domain" description="HTH marR-type" evidence="5">
    <location>
        <begin position="3"/>
        <end position="57"/>
    </location>
</feature>
<evidence type="ECO:0000313" key="6">
    <source>
        <dbReference type="EMBL" id="NJP99395.1"/>
    </source>
</evidence>
<evidence type="ECO:0000256" key="3">
    <source>
        <dbReference type="ARBA" id="ARBA00023163"/>
    </source>
</evidence>
<protein>
    <submittedName>
        <fullName evidence="6">MarR family transcriptional regulator</fullName>
    </submittedName>
</protein>
<dbReference type="InterPro" id="IPR000835">
    <property type="entry name" value="HTH_MarR-typ"/>
</dbReference>
<dbReference type="InterPro" id="IPR036390">
    <property type="entry name" value="WH_DNA-bd_sf"/>
</dbReference>
<organism evidence="6 7">
    <name type="scientific">Streptomyces zingiberis</name>
    <dbReference type="NCBI Taxonomy" id="2053010"/>
    <lineage>
        <taxon>Bacteria</taxon>
        <taxon>Bacillati</taxon>
        <taxon>Actinomycetota</taxon>
        <taxon>Actinomycetes</taxon>
        <taxon>Kitasatosporales</taxon>
        <taxon>Streptomycetaceae</taxon>
        <taxon>Streptomyces</taxon>
    </lineage>
</organism>
<evidence type="ECO:0000259" key="5">
    <source>
        <dbReference type="Pfam" id="PF12802"/>
    </source>
</evidence>